<dbReference type="PANTHER" id="PTHR33529">
    <property type="entry name" value="SLR0882 PROTEIN-RELATED"/>
    <property type="match status" value="1"/>
</dbReference>
<dbReference type="Proteomes" id="UP000267250">
    <property type="component" value="Chromosome"/>
</dbReference>
<feature type="transmembrane region" description="Helical" evidence="6">
    <location>
        <begin position="294"/>
        <end position="314"/>
    </location>
</feature>
<dbReference type="GO" id="GO:0043190">
    <property type="term" value="C:ATP-binding cassette (ABC) transporter complex"/>
    <property type="evidence" value="ECO:0007669"/>
    <property type="project" value="TreeGrafter"/>
</dbReference>
<feature type="transmembrane region" description="Helical" evidence="6">
    <location>
        <begin position="42"/>
        <end position="67"/>
    </location>
</feature>
<keyword evidence="5 6" id="KW-0472">Membrane</keyword>
<evidence type="ECO:0000256" key="3">
    <source>
        <dbReference type="ARBA" id="ARBA00022692"/>
    </source>
</evidence>
<organism evidence="7 8">
    <name type="scientific">Anoxybacter fermentans</name>
    <dbReference type="NCBI Taxonomy" id="1323375"/>
    <lineage>
        <taxon>Bacteria</taxon>
        <taxon>Bacillati</taxon>
        <taxon>Bacillota</taxon>
        <taxon>Clostridia</taxon>
        <taxon>Halanaerobiales</taxon>
        <taxon>Anoxybacter</taxon>
    </lineage>
</organism>
<proteinExistence type="predicted"/>
<keyword evidence="8" id="KW-1185">Reference proteome</keyword>
<name>A0A3S9T2Y8_9FIRM</name>
<evidence type="ECO:0000256" key="6">
    <source>
        <dbReference type="SAM" id="Phobius"/>
    </source>
</evidence>
<keyword evidence="3 6" id="KW-0812">Transmembrane</keyword>
<evidence type="ECO:0000256" key="1">
    <source>
        <dbReference type="ARBA" id="ARBA00004651"/>
    </source>
</evidence>
<dbReference type="AlphaFoldDB" id="A0A3S9T2Y8"/>
<evidence type="ECO:0000256" key="5">
    <source>
        <dbReference type="ARBA" id="ARBA00023136"/>
    </source>
</evidence>
<evidence type="ECO:0000313" key="8">
    <source>
        <dbReference type="Proteomes" id="UP000267250"/>
    </source>
</evidence>
<evidence type="ECO:0000313" key="7">
    <source>
        <dbReference type="EMBL" id="AZR74912.1"/>
    </source>
</evidence>
<feature type="transmembrane region" description="Helical" evidence="6">
    <location>
        <begin position="326"/>
        <end position="345"/>
    </location>
</feature>
<keyword evidence="4 6" id="KW-1133">Transmembrane helix</keyword>
<dbReference type="EMBL" id="CP016379">
    <property type="protein sequence ID" value="AZR74912.1"/>
    <property type="molecule type" value="Genomic_DNA"/>
</dbReference>
<feature type="transmembrane region" description="Helical" evidence="6">
    <location>
        <begin position="5"/>
        <end position="22"/>
    </location>
</feature>
<accession>A0A3S9T2Y8</accession>
<protein>
    <submittedName>
        <fullName evidence="7">Permease</fullName>
    </submittedName>
</protein>
<evidence type="ECO:0000256" key="2">
    <source>
        <dbReference type="ARBA" id="ARBA00022475"/>
    </source>
</evidence>
<sequence>MLQPVLFCIMGFTVMFMSSLLYELTDMIIIKKVPVLTVIKILLYRLPAILVMAFPISALFATIYSLGRLAKDNEITIMRISGYGIHRIIIPFLLLGLGLSVGSFWINEKVVPWANHRSMNLVRQIYLKDVTPSIKENIFFKGPENRYFYVRKVDRKKEVLYDVMIYEPQFSGKEGSFPRVITAKKGVFHEDVWELKDGVIHEFDDEGFIVREGQFSQMSIPVSDGLEHFYGNQKTTSEMSRSELEEEIKLFLKSGIKVDSWQVDYHLKLALPFASLIFVLVGVPLSLRNRKGWGMGVVFTLVVVFAYYVIQSLFRSFGSNGLLPPFWAAWLPNIIFAVLGIILLLREEFFILR</sequence>
<reference evidence="7 8" key="1">
    <citation type="submission" date="2016-07" db="EMBL/GenBank/DDBJ databases">
        <title>Genome and transcriptome analysis of iron-reducing fermentative bacteria Anoxybacter fermentans.</title>
        <authorList>
            <person name="Zeng X."/>
            <person name="Shao Z."/>
        </authorList>
    </citation>
    <scope>NUCLEOTIDE SEQUENCE [LARGE SCALE GENOMIC DNA]</scope>
    <source>
        <strain evidence="7 8">DY22613</strain>
    </source>
</reference>
<dbReference type="KEGG" id="aft:BBF96_11550"/>
<keyword evidence="2" id="KW-1003">Cell membrane</keyword>
<feature type="transmembrane region" description="Helical" evidence="6">
    <location>
        <begin position="269"/>
        <end position="287"/>
    </location>
</feature>
<evidence type="ECO:0000256" key="4">
    <source>
        <dbReference type="ARBA" id="ARBA00022989"/>
    </source>
</evidence>
<dbReference type="PANTHER" id="PTHR33529:SF6">
    <property type="entry name" value="YJGP_YJGQ FAMILY PERMEASE"/>
    <property type="match status" value="1"/>
</dbReference>
<dbReference type="InterPro" id="IPR005495">
    <property type="entry name" value="LptG/LptF_permease"/>
</dbReference>
<gene>
    <name evidence="7" type="ORF">BBF96_11550</name>
</gene>
<comment type="subcellular location">
    <subcellularLocation>
        <location evidence="1">Cell membrane</location>
        <topology evidence="1">Multi-pass membrane protein</topology>
    </subcellularLocation>
</comment>
<dbReference type="GO" id="GO:0015920">
    <property type="term" value="P:lipopolysaccharide transport"/>
    <property type="evidence" value="ECO:0007669"/>
    <property type="project" value="TreeGrafter"/>
</dbReference>
<feature type="transmembrane region" description="Helical" evidence="6">
    <location>
        <begin position="88"/>
        <end position="106"/>
    </location>
</feature>
<dbReference type="Pfam" id="PF03739">
    <property type="entry name" value="LptF_LptG"/>
    <property type="match status" value="1"/>
</dbReference>